<keyword evidence="9" id="KW-1185">Reference proteome</keyword>
<proteinExistence type="inferred from homology"/>
<dbReference type="SUPFAM" id="SSF53681">
    <property type="entry name" value="Aspartate/glutamate racemase"/>
    <property type="match status" value="2"/>
</dbReference>
<comment type="caution">
    <text evidence="8">The sequence shown here is derived from an EMBL/GenBank/DDBJ whole genome shotgun (WGS) entry which is preliminary data.</text>
</comment>
<dbReference type="HAMAP" id="MF_00258">
    <property type="entry name" value="Glu_racemase"/>
    <property type="match status" value="1"/>
</dbReference>
<dbReference type="EMBL" id="JBIGHZ010000003">
    <property type="protein sequence ID" value="MFG6448460.1"/>
    <property type="molecule type" value="Genomic_DNA"/>
</dbReference>
<dbReference type="NCBIfam" id="TIGR00067">
    <property type="entry name" value="glut_race"/>
    <property type="match status" value="1"/>
</dbReference>
<evidence type="ECO:0000313" key="8">
    <source>
        <dbReference type="EMBL" id="MFG6448460.1"/>
    </source>
</evidence>
<keyword evidence="4 7" id="KW-0573">Peptidoglycan synthesis</keyword>
<dbReference type="InterPro" id="IPR033134">
    <property type="entry name" value="Asp/Glu_racemase_AS_2"/>
</dbReference>
<dbReference type="PROSITE" id="PS00924">
    <property type="entry name" value="ASP_GLU_RACEMASE_2"/>
    <property type="match status" value="1"/>
</dbReference>
<dbReference type="Proteomes" id="UP001606099">
    <property type="component" value="Unassembled WGS sequence"/>
</dbReference>
<dbReference type="InterPro" id="IPR018187">
    <property type="entry name" value="Asp/Glu_racemase_AS_1"/>
</dbReference>
<dbReference type="Pfam" id="PF01177">
    <property type="entry name" value="Asp_Glu_race"/>
    <property type="match status" value="1"/>
</dbReference>
<sequence>MTWQQTSPNPVLEGGIERPAASIGVFDSGLGGLSVLRALRLQLPSVGVHYIADSAHAPYGDKPADQILARSMLLCETLLEQGAQLIVVACNTATVHAIEGLRQRWPAVPFVGTEPGIKPAVQASKNGRIGVLATAATLASPRYLALRKTHGAQTQIVEQACVGLADLIEAKGVDSPELDALIQRYCQPLAQAQVDTVLLGCTHYPLVQTLIQAQLGPHVQLLNVEDAVARQAHKLWLQWQTQHPDWPVNSRIQLWSTGNTAVLDTMAHRVLPHLAGGATPIKTQALDGGGSLYAR</sequence>
<dbReference type="PANTHER" id="PTHR21198">
    <property type="entry name" value="GLUTAMATE RACEMASE"/>
    <property type="match status" value="1"/>
</dbReference>
<feature type="active site" description="Proton donor/acceptor" evidence="7">
    <location>
        <position position="201"/>
    </location>
</feature>
<organism evidence="8 9">
    <name type="scientific">Roseateles rivi</name>
    <dbReference type="NCBI Taxonomy" id="3299028"/>
    <lineage>
        <taxon>Bacteria</taxon>
        <taxon>Pseudomonadati</taxon>
        <taxon>Pseudomonadota</taxon>
        <taxon>Betaproteobacteria</taxon>
        <taxon>Burkholderiales</taxon>
        <taxon>Sphaerotilaceae</taxon>
        <taxon>Roseateles</taxon>
    </lineage>
</organism>
<dbReference type="PANTHER" id="PTHR21198:SF2">
    <property type="entry name" value="GLUTAMATE RACEMASE"/>
    <property type="match status" value="1"/>
</dbReference>
<evidence type="ECO:0000256" key="4">
    <source>
        <dbReference type="ARBA" id="ARBA00022984"/>
    </source>
</evidence>
<dbReference type="RefSeq" id="WP_394460709.1">
    <property type="nucleotide sequence ID" value="NZ_JBIGHZ010000003.1"/>
</dbReference>
<gene>
    <name evidence="7 8" type="primary">murI</name>
    <name evidence="8" type="ORF">ACG0Z6_09405</name>
</gene>
<dbReference type="Gene3D" id="3.40.50.1860">
    <property type="match status" value="2"/>
</dbReference>
<reference evidence="8 9" key="1">
    <citation type="submission" date="2024-08" db="EMBL/GenBank/DDBJ databases">
        <authorList>
            <person name="Lu H."/>
        </authorList>
    </citation>
    <scope>NUCLEOTIDE SEQUENCE [LARGE SCALE GENOMIC DNA]</scope>
    <source>
        <strain evidence="8 9">BYS180W</strain>
    </source>
</reference>
<comment type="similarity">
    <text evidence="7">Belongs to the aspartate/glutamate racemases family.</text>
</comment>
<keyword evidence="3 7" id="KW-0133">Cell shape</keyword>
<comment type="function">
    <text evidence="7">Provides the (R)-glutamate required for cell wall biosynthesis.</text>
</comment>
<comment type="pathway">
    <text evidence="7">Cell wall biogenesis; peptidoglycan biosynthesis.</text>
</comment>
<dbReference type="GO" id="GO:0008881">
    <property type="term" value="F:glutamate racemase activity"/>
    <property type="evidence" value="ECO:0007669"/>
    <property type="project" value="UniProtKB-EC"/>
</dbReference>
<comment type="catalytic activity">
    <reaction evidence="1 7">
        <text>L-glutamate = D-glutamate</text>
        <dbReference type="Rhea" id="RHEA:12813"/>
        <dbReference type="ChEBI" id="CHEBI:29985"/>
        <dbReference type="ChEBI" id="CHEBI:29986"/>
        <dbReference type="EC" id="5.1.1.3"/>
    </reaction>
</comment>
<feature type="binding site" evidence="7">
    <location>
        <begin position="59"/>
        <end position="60"/>
    </location>
    <ligand>
        <name>substrate</name>
    </ligand>
</feature>
<evidence type="ECO:0000256" key="6">
    <source>
        <dbReference type="ARBA" id="ARBA00023316"/>
    </source>
</evidence>
<keyword evidence="6 7" id="KW-0961">Cell wall biogenesis/degradation</keyword>
<feature type="binding site" evidence="7">
    <location>
        <begin position="202"/>
        <end position="203"/>
    </location>
    <ligand>
        <name>substrate</name>
    </ligand>
</feature>
<evidence type="ECO:0000256" key="2">
    <source>
        <dbReference type="ARBA" id="ARBA00013090"/>
    </source>
</evidence>
<evidence type="ECO:0000256" key="1">
    <source>
        <dbReference type="ARBA" id="ARBA00001602"/>
    </source>
</evidence>
<evidence type="ECO:0000256" key="5">
    <source>
        <dbReference type="ARBA" id="ARBA00023235"/>
    </source>
</evidence>
<protein>
    <recommendedName>
        <fullName evidence="2 7">Glutamate racemase</fullName>
        <ecNumber evidence="2 7">5.1.1.3</ecNumber>
    </recommendedName>
</protein>
<dbReference type="InterPro" id="IPR001920">
    <property type="entry name" value="Asp/Glu_race"/>
</dbReference>
<dbReference type="InterPro" id="IPR015942">
    <property type="entry name" value="Asp/Glu/hydantoin_racemase"/>
</dbReference>
<evidence type="ECO:0000256" key="7">
    <source>
        <dbReference type="HAMAP-Rule" id="MF_00258"/>
    </source>
</evidence>
<feature type="binding site" evidence="7">
    <location>
        <begin position="91"/>
        <end position="92"/>
    </location>
    <ligand>
        <name>substrate</name>
    </ligand>
</feature>
<keyword evidence="5 7" id="KW-0413">Isomerase</keyword>
<name>A0ABW7FVV7_9BURK</name>
<dbReference type="EC" id="5.1.1.3" evidence="2 7"/>
<feature type="active site" description="Proton donor/acceptor" evidence="7">
    <location>
        <position position="90"/>
    </location>
</feature>
<dbReference type="InterPro" id="IPR004391">
    <property type="entry name" value="Glu_race"/>
</dbReference>
<feature type="binding site" evidence="7">
    <location>
        <begin position="27"/>
        <end position="28"/>
    </location>
    <ligand>
        <name>substrate</name>
    </ligand>
</feature>
<accession>A0ABW7FVV7</accession>
<evidence type="ECO:0000256" key="3">
    <source>
        <dbReference type="ARBA" id="ARBA00022960"/>
    </source>
</evidence>
<evidence type="ECO:0000313" key="9">
    <source>
        <dbReference type="Proteomes" id="UP001606099"/>
    </source>
</evidence>
<dbReference type="PROSITE" id="PS00923">
    <property type="entry name" value="ASP_GLU_RACEMASE_1"/>
    <property type="match status" value="1"/>
</dbReference>